<comment type="caution">
    <text evidence="5">The sequence shown here is derived from an EMBL/GenBank/DDBJ whole genome shotgun (WGS) entry which is preliminary data.</text>
</comment>
<feature type="compositionally biased region" description="Polar residues" evidence="2">
    <location>
        <begin position="1147"/>
        <end position="1156"/>
    </location>
</feature>
<feature type="compositionally biased region" description="Basic and acidic residues" evidence="2">
    <location>
        <begin position="1371"/>
        <end position="1381"/>
    </location>
</feature>
<evidence type="ECO:0000313" key="5">
    <source>
        <dbReference type="EMBL" id="OWF40758.1"/>
    </source>
</evidence>
<dbReference type="Proteomes" id="UP000242188">
    <property type="component" value="Unassembled WGS sequence"/>
</dbReference>
<feature type="compositionally biased region" description="Low complexity" evidence="2">
    <location>
        <begin position="1171"/>
        <end position="1181"/>
    </location>
</feature>
<dbReference type="STRING" id="6573.A0A210PW88"/>
<feature type="compositionally biased region" description="Low complexity" evidence="2">
    <location>
        <begin position="1061"/>
        <end position="1074"/>
    </location>
</feature>
<dbReference type="GO" id="GO:0000184">
    <property type="term" value="P:nuclear-transcribed mRNA catabolic process, nonsense-mediated decay"/>
    <property type="evidence" value="ECO:0007669"/>
    <property type="project" value="UniProtKB-KW"/>
</dbReference>
<dbReference type="GO" id="GO:0005697">
    <property type="term" value="C:telomerase holoenzyme complex"/>
    <property type="evidence" value="ECO:0007669"/>
    <property type="project" value="TreeGrafter"/>
</dbReference>
<evidence type="ECO:0000256" key="1">
    <source>
        <dbReference type="ARBA" id="ARBA00023161"/>
    </source>
</evidence>
<feature type="domain" description="Telomerase activating protein Est1-like N-terminal" evidence="4">
    <location>
        <begin position="65"/>
        <end position="179"/>
    </location>
</feature>
<evidence type="ECO:0000313" key="6">
    <source>
        <dbReference type="Proteomes" id="UP000242188"/>
    </source>
</evidence>
<gene>
    <name evidence="5" type="ORF">KP79_PYT02245</name>
</gene>
<feature type="compositionally biased region" description="Polar residues" evidence="2">
    <location>
        <begin position="930"/>
        <end position="949"/>
    </location>
</feature>
<dbReference type="Pfam" id="PF10373">
    <property type="entry name" value="EST1_DNA_bind"/>
    <property type="match status" value="1"/>
</dbReference>
<dbReference type="SUPFAM" id="SSF48452">
    <property type="entry name" value="TPR-like"/>
    <property type="match status" value="1"/>
</dbReference>
<feature type="compositionally biased region" description="Polar residues" evidence="2">
    <location>
        <begin position="961"/>
        <end position="983"/>
    </location>
</feature>
<dbReference type="GO" id="GO:0042162">
    <property type="term" value="F:telomeric DNA binding"/>
    <property type="evidence" value="ECO:0007669"/>
    <property type="project" value="TreeGrafter"/>
</dbReference>
<dbReference type="GO" id="GO:0070034">
    <property type="term" value="F:telomerase RNA binding"/>
    <property type="evidence" value="ECO:0007669"/>
    <property type="project" value="TreeGrafter"/>
</dbReference>
<reference evidence="5 6" key="1">
    <citation type="journal article" date="2017" name="Nat. Ecol. Evol.">
        <title>Scallop genome provides insights into evolution of bilaterian karyotype and development.</title>
        <authorList>
            <person name="Wang S."/>
            <person name="Zhang J."/>
            <person name="Jiao W."/>
            <person name="Li J."/>
            <person name="Xun X."/>
            <person name="Sun Y."/>
            <person name="Guo X."/>
            <person name="Huan P."/>
            <person name="Dong B."/>
            <person name="Zhang L."/>
            <person name="Hu X."/>
            <person name="Sun X."/>
            <person name="Wang J."/>
            <person name="Zhao C."/>
            <person name="Wang Y."/>
            <person name="Wang D."/>
            <person name="Huang X."/>
            <person name="Wang R."/>
            <person name="Lv J."/>
            <person name="Li Y."/>
            <person name="Zhang Z."/>
            <person name="Liu B."/>
            <person name="Lu W."/>
            <person name="Hui Y."/>
            <person name="Liang J."/>
            <person name="Zhou Z."/>
            <person name="Hou R."/>
            <person name="Li X."/>
            <person name="Liu Y."/>
            <person name="Li H."/>
            <person name="Ning X."/>
            <person name="Lin Y."/>
            <person name="Zhao L."/>
            <person name="Xing Q."/>
            <person name="Dou J."/>
            <person name="Li Y."/>
            <person name="Mao J."/>
            <person name="Guo H."/>
            <person name="Dou H."/>
            <person name="Li T."/>
            <person name="Mu C."/>
            <person name="Jiang W."/>
            <person name="Fu Q."/>
            <person name="Fu X."/>
            <person name="Miao Y."/>
            <person name="Liu J."/>
            <person name="Yu Q."/>
            <person name="Li R."/>
            <person name="Liao H."/>
            <person name="Li X."/>
            <person name="Kong Y."/>
            <person name="Jiang Z."/>
            <person name="Chourrout D."/>
            <person name="Li R."/>
            <person name="Bao Z."/>
        </authorList>
    </citation>
    <scope>NUCLEOTIDE SEQUENCE [LARGE SCALE GENOMIC DNA]</scope>
    <source>
        <strain evidence="5 6">PY_sf001</strain>
    </source>
</reference>
<feature type="region of interest" description="Disordered" evidence="2">
    <location>
        <begin position="623"/>
        <end position="705"/>
    </location>
</feature>
<keyword evidence="1" id="KW-0866">Nonsense-mediated mRNA decay</keyword>
<dbReference type="PANTHER" id="PTHR15696">
    <property type="entry name" value="SMG-7 SUPPRESSOR WITH MORPHOLOGICAL EFFECT ON GENITALIA PROTEIN 7"/>
    <property type="match status" value="1"/>
</dbReference>
<feature type="domain" description="DNA/RNA-binding" evidence="3">
    <location>
        <begin position="181"/>
        <end position="451"/>
    </location>
</feature>
<dbReference type="InterPro" id="IPR045153">
    <property type="entry name" value="Est1/Ebs1-like"/>
</dbReference>
<accession>A0A210PW88</accession>
<feature type="compositionally biased region" description="Polar residues" evidence="2">
    <location>
        <begin position="684"/>
        <end position="705"/>
    </location>
</feature>
<feature type="region of interest" description="Disordered" evidence="2">
    <location>
        <begin position="1321"/>
        <end position="1348"/>
    </location>
</feature>
<feature type="region of interest" description="Disordered" evidence="2">
    <location>
        <begin position="1361"/>
        <end position="1437"/>
    </location>
</feature>
<feature type="compositionally biased region" description="Polar residues" evidence="2">
    <location>
        <begin position="737"/>
        <end position="761"/>
    </location>
</feature>
<keyword evidence="6" id="KW-1185">Reference proteome</keyword>
<feature type="compositionally biased region" description="Low complexity" evidence="2">
    <location>
        <begin position="644"/>
        <end position="670"/>
    </location>
</feature>
<feature type="region of interest" description="Disordered" evidence="2">
    <location>
        <begin position="1263"/>
        <end position="1308"/>
    </location>
</feature>
<feature type="compositionally biased region" description="Polar residues" evidence="2">
    <location>
        <begin position="1075"/>
        <end position="1119"/>
    </location>
</feature>
<protein>
    <submittedName>
        <fullName evidence="5">Protein SMG7</fullName>
    </submittedName>
</protein>
<feature type="compositionally biased region" description="Pro residues" evidence="2">
    <location>
        <begin position="1161"/>
        <end position="1170"/>
    </location>
</feature>
<feature type="compositionally biased region" description="Polar residues" evidence="2">
    <location>
        <begin position="1321"/>
        <end position="1344"/>
    </location>
</feature>
<dbReference type="EMBL" id="NEDP02005449">
    <property type="protein sequence ID" value="OWF40758.1"/>
    <property type="molecule type" value="Genomic_DNA"/>
</dbReference>
<proteinExistence type="predicted"/>
<feature type="region of interest" description="Disordered" evidence="2">
    <location>
        <begin position="878"/>
        <end position="1189"/>
    </location>
</feature>
<feature type="compositionally biased region" description="Basic and acidic residues" evidence="2">
    <location>
        <begin position="1424"/>
        <end position="1437"/>
    </location>
</feature>
<feature type="compositionally biased region" description="Low complexity" evidence="2">
    <location>
        <begin position="1125"/>
        <end position="1146"/>
    </location>
</feature>
<evidence type="ECO:0000259" key="3">
    <source>
        <dbReference type="Pfam" id="PF10373"/>
    </source>
</evidence>
<dbReference type="InterPro" id="IPR018834">
    <property type="entry name" value="DNA/RNA-bd_Est1-type"/>
</dbReference>
<feature type="compositionally biased region" description="Low complexity" evidence="2">
    <location>
        <begin position="1272"/>
        <end position="1283"/>
    </location>
</feature>
<sequence>MDKLDPSLDSVEPVNVRYHIQAEALKASVSDSNKGISETWVARQRLEDLYKKLLLMDLEYALDKKVEQDLWNHAFKNHINSLQSQTKDKQNPKRGETQATLNLFLETASGFYLQLLQLICTTFKLDLPFRRKSSCFGILKEKIPMKVKITPPKKSSCLYICQHCLVHLGDIARYRQQIEQAQTYYWHAANLLPFNGQPYNQLAIVEAAYGNKLSTVFYYIRSLAVRHPFPVAATNLEKLYNKLAKDPCELKGKLSVSEMITAFLQFQAFIHMCVELQRAELLSEKLVAALPAHVTSQSFPSGILVQIIAINIFAMQHARRQLSSDSEDLSNGHLYESLTVDEETSFQLMFKFTILVLDVLLQYTPKQEQKLRDFFTLPAVKLLLDWFKLNPEHLHNPILKTSSLWVNLCKVLNNIRPSSAPKEGKLDIGKYEDLPLTEDAELRCFQPLEKAHSGFSFSRVPSEGLPSEVESQLRCRRLLAHGHWIAEEYPGLNLMNIQANKIGKVQFTAPSAPVKVTASLTPIKVIGTTSAPVKVMSPSVLVKTGTAASESQPFQSSPERKPVRQNVAIQAIIQKQSQTNKDQGSGEKAITIIQQPSDKVKAVEGVERGGKLCPPKYILGVPTSEPLFMKPSGGRPSTGGTVGTGRPPTQTPPRLQKQQQLQLAQQQMQTHPEEEEGMEEEDQSSWQPVHQHQISSQDQTSKQTKIAWQLTSQQSAKDAPPQLLTSQQTAGYPKQQAGPQFSPQPLNSQALSPGQQRQVASPHQPPRMTSPLAHPAQSPKPVMILQSDFRSPPRKPVTQQQKQQEHHQHLQQPQQQGHSASSPSSEFDMIGYTQHMANQDGGSMRGGNFDPNILYRTSGPGQHNALQGLQQDISPVQGQVQGQGHEGSNDNAELRSSQHQRHARSHPAGVLDPNMSFVNPPSGAPMIGKQGNNMRPPSQQGSQVGNHFSRNYPPPNMNMYYGQQSNMQRPPQSNHINQSSGSGTDHIPGVGGPLQGSHMNQTSGPGVDHIPGSREPEIGAVVGGMDNMPGGHSYKGQSNRSLIPGPIATHLQQHGPPPQQNQPQHGPPSQQNQQLRGPSLQQAQLRGQPPQHTQLQRGLPPQHNQQQRGPRPLQSQQLRGQPLHQNQQLRGPPPQQNQQQRGQPLQTHPSHTQSSAHSPGQPHPSRPQQPHPHQQPQQQQGVNPSYQGPMFNPINFLAGISRFNLANQNFGNMEGLDLIRQNLKKEDLPPNAADILGALSLLAVQPPRGMQDTLMVPNRHASFQGHAEGTPKPDSSSPPSRSPLLTPEIEPRPPCQVTMPSPAPQQLGTYTLFSSSPWSVPLSTTDTKSLASSPFSSESNSMRNSPDPPVDTYMENKPGSHGFEMGLRFGPTEDHSRREKGGQPMPHPEVQPAQEQGGPGPFFPSTFQSIWSSGSSAGQSPLERLLEKQKRRQNDPH</sequence>
<dbReference type="InterPro" id="IPR019458">
    <property type="entry name" value="Est1-like_N"/>
</dbReference>
<dbReference type="PANTHER" id="PTHR15696:SF5">
    <property type="entry name" value="NONSENSE-MEDIATED MRNA DECAY FACTOR SMG7"/>
    <property type="match status" value="1"/>
</dbReference>
<dbReference type="OrthoDB" id="69928at2759"/>
<dbReference type="InterPro" id="IPR011990">
    <property type="entry name" value="TPR-like_helical_dom_sf"/>
</dbReference>
<organism evidence="5 6">
    <name type="scientific">Mizuhopecten yessoensis</name>
    <name type="common">Japanese scallop</name>
    <name type="synonym">Patinopecten yessoensis</name>
    <dbReference type="NCBI Taxonomy" id="6573"/>
    <lineage>
        <taxon>Eukaryota</taxon>
        <taxon>Metazoa</taxon>
        <taxon>Spiralia</taxon>
        <taxon>Lophotrochozoa</taxon>
        <taxon>Mollusca</taxon>
        <taxon>Bivalvia</taxon>
        <taxon>Autobranchia</taxon>
        <taxon>Pteriomorphia</taxon>
        <taxon>Pectinida</taxon>
        <taxon>Pectinoidea</taxon>
        <taxon>Pectinidae</taxon>
        <taxon>Mizuhopecten</taxon>
    </lineage>
</organism>
<dbReference type="Gene3D" id="1.25.40.10">
    <property type="entry name" value="Tetratricopeptide repeat domain"/>
    <property type="match status" value="1"/>
</dbReference>
<feature type="compositionally biased region" description="Acidic residues" evidence="2">
    <location>
        <begin position="673"/>
        <end position="683"/>
    </location>
</feature>
<evidence type="ECO:0000259" key="4">
    <source>
        <dbReference type="Pfam" id="PF10374"/>
    </source>
</evidence>
<dbReference type="Pfam" id="PF10374">
    <property type="entry name" value="EST1"/>
    <property type="match status" value="1"/>
</dbReference>
<feature type="compositionally biased region" description="Low complexity" evidence="2">
    <location>
        <begin position="1408"/>
        <end position="1420"/>
    </location>
</feature>
<evidence type="ECO:0000256" key="2">
    <source>
        <dbReference type="SAM" id="MobiDB-lite"/>
    </source>
</evidence>
<name>A0A210PW88_MIZYE</name>
<feature type="region of interest" description="Disordered" evidence="2">
    <location>
        <begin position="729"/>
        <end position="866"/>
    </location>
</feature>